<keyword evidence="3" id="KW-1185">Reference proteome</keyword>
<accession>A0ABD1Z584</accession>
<name>A0ABD1Z584_9MARC</name>
<evidence type="ECO:0000256" key="1">
    <source>
        <dbReference type="SAM" id="MobiDB-lite"/>
    </source>
</evidence>
<reference evidence="2 3" key="1">
    <citation type="submission" date="2024-09" db="EMBL/GenBank/DDBJ databases">
        <title>Chromosome-scale assembly of Riccia fluitans.</title>
        <authorList>
            <person name="Paukszto L."/>
            <person name="Sawicki J."/>
            <person name="Karawczyk K."/>
            <person name="Piernik-Szablinska J."/>
            <person name="Szczecinska M."/>
            <person name="Mazdziarz M."/>
        </authorList>
    </citation>
    <scope>NUCLEOTIDE SEQUENCE [LARGE SCALE GENOMIC DNA]</scope>
    <source>
        <strain evidence="2">Rf_01</strain>
        <tissue evidence="2">Aerial parts of the thallus</tissue>
    </source>
</reference>
<comment type="caution">
    <text evidence="2">The sequence shown here is derived from an EMBL/GenBank/DDBJ whole genome shotgun (WGS) entry which is preliminary data.</text>
</comment>
<dbReference type="PANTHER" id="PTHR31871:SF1">
    <property type="entry name" value="HISTIDINE-TRNA LIGASE"/>
    <property type="match status" value="1"/>
</dbReference>
<evidence type="ECO:0000313" key="2">
    <source>
        <dbReference type="EMBL" id="KAL2641507.1"/>
    </source>
</evidence>
<dbReference type="Proteomes" id="UP001605036">
    <property type="component" value="Unassembled WGS sequence"/>
</dbReference>
<dbReference type="PANTHER" id="PTHR31871">
    <property type="entry name" value="OS02G0137100 PROTEIN"/>
    <property type="match status" value="1"/>
</dbReference>
<dbReference type="InterPro" id="IPR006476">
    <property type="entry name" value="CHP01589_pln"/>
</dbReference>
<feature type="region of interest" description="Disordered" evidence="1">
    <location>
        <begin position="1"/>
        <end position="47"/>
    </location>
</feature>
<evidence type="ECO:0000313" key="3">
    <source>
        <dbReference type="Proteomes" id="UP001605036"/>
    </source>
</evidence>
<proteinExistence type="predicted"/>
<gene>
    <name evidence="2" type="ORF">R1flu_009094</name>
</gene>
<protein>
    <submittedName>
        <fullName evidence="2">Uncharacterized protein</fullName>
    </submittedName>
</protein>
<feature type="compositionally biased region" description="Polar residues" evidence="1">
    <location>
        <begin position="244"/>
        <end position="257"/>
    </location>
</feature>
<sequence>MTTATEDSKQWILTQSQPAPTSPSQQPRSTSSPATNPTPPSTNEGRKISCEDIQLVQNLIERCLQLYMNQNEVITTLKYQAKIEPGFTSLVWQKLEEQNPDFFKAYYTRLKVKKQIVLFNHLLEQQVQLQQKMRMFPPANMVQPMQNVHHMPMGYAMPPGPPNAAMPHMGVMLMPVPGTNVMNGAASPMQESFSTHGSPSNTPMFPFSHMGNPTDLSGMGMGLNTTVGLETPFVSNDPVPNGLGQLSTTEADSSSTRESLESLGQLPRNFSLSDLTAELTNSAGDISDLGALGSYTGSPFLTPDTEVFLQSPDKEFSGWAEGDKMLDFMGETLNMDFGDLNV</sequence>
<dbReference type="EMBL" id="JBHFFA010000002">
    <property type="protein sequence ID" value="KAL2641507.1"/>
    <property type="molecule type" value="Genomic_DNA"/>
</dbReference>
<organism evidence="2 3">
    <name type="scientific">Riccia fluitans</name>
    <dbReference type="NCBI Taxonomy" id="41844"/>
    <lineage>
        <taxon>Eukaryota</taxon>
        <taxon>Viridiplantae</taxon>
        <taxon>Streptophyta</taxon>
        <taxon>Embryophyta</taxon>
        <taxon>Marchantiophyta</taxon>
        <taxon>Marchantiopsida</taxon>
        <taxon>Marchantiidae</taxon>
        <taxon>Marchantiales</taxon>
        <taxon>Ricciaceae</taxon>
        <taxon>Riccia</taxon>
    </lineage>
</organism>
<dbReference type="AlphaFoldDB" id="A0ABD1Z584"/>
<feature type="region of interest" description="Disordered" evidence="1">
    <location>
        <begin position="238"/>
        <end position="258"/>
    </location>
</feature>
<feature type="compositionally biased region" description="Low complexity" evidence="1">
    <location>
        <begin position="14"/>
        <end position="35"/>
    </location>
</feature>
<dbReference type="NCBIfam" id="TIGR01589">
    <property type="entry name" value="A_thal_3526"/>
    <property type="match status" value="1"/>
</dbReference>
<dbReference type="Pfam" id="PF09713">
    <property type="entry name" value="A_thal_3526"/>
    <property type="match status" value="1"/>
</dbReference>